<gene>
    <name evidence="2" type="ORF">UW35_C0006G0008</name>
</gene>
<dbReference type="PROSITE" id="PS51257">
    <property type="entry name" value="PROKAR_LIPOPROTEIN"/>
    <property type="match status" value="1"/>
</dbReference>
<evidence type="ECO:0008006" key="4">
    <source>
        <dbReference type="Google" id="ProtNLM"/>
    </source>
</evidence>
<comment type="caution">
    <text evidence="2">The sequence shown here is derived from an EMBL/GenBank/DDBJ whole genome shotgun (WGS) entry which is preliminary data.</text>
</comment>
<dbReference type="Proteomes" id="UP000033861">
    <property type="component" value="Unassembled WGS sequence"/>
</dbReference>
<proteinExistence type="predicted"/>
<dbReference type="STRING" id="1618404.UW35_C0006G0008"/>
<evidence type="ECO:0000256" key="1">
    <source>
        <dbReference type="SAM" id="SignalP"/>
    </source>
</evidence>
<dbReference type="EMBL" id="LCHZ01000006">
    <property type="protein sequence ID" value="KKT46903.1"/>
    <property type="molecule type" value="Genomic_DNA"/>
</dbReference>
<feature type="chain" id="PRO_5002537521" description="Lipoprotein" evidence="1">
    <location>
        <begin position="24"/>
        <end position="230"/>
    </location>
</feature>
<accession>A0A0G1HK00</accession>
<keyword evidence="1" id="KW-0732">Signal</keyword>
<organism evidence="2 3">
    <name type="scientific">Candidatus Collierbacteria bacterium GW2011_GWF2_44_15</name>
    <dbReference type="NCBI Taxonomy" id="1618404"/>
    <lineage>
        <taxon>Bacteria</taxon>
        <taxon>Candidatus Collieribacteriota</taxon>
    </lineage>
</organism>
<name>A0A0G1HK00_9BACT</name>
<evidence type="ECO:0000313" key="2">
    <source>
        <dbReference type="EMBL" id="KKT46903.1"/>
    </source>
</evidence>
<evidence type="ECO:0000313" key="3">
    <source>
        <dbReference type="Proteomes" id="UP000033861"/>
    </source>
</evidence>
<sequence>MEDMMKKLLLIVGLLVMAFLAAACGTSAIPEETKTTSSLEVIQVVDEPIIMTEMSGGTSGCSNVVPVEITVNGSLSQTVARVVGSEPSSISTCFAIFNMTHGAWTHLIYIKNGSALLNLPVEVLHPYEGDTFIVGDPALMAEKLAQEALIDSDTVTVDGGLIQVTKGGEMTDLIDWAEVSGGRFVNSVRFESSRMNLGDNQRTWTGYCNGQVFTDMAEAVSCGLQGNEGW</sequence>
<reference evidence="2 3" key="1">
    <citation type="journal article" date="2015" name="Nature">
        <title>rRNA introns, odd ribosomes, and small enigmatic genomes across a large radiation of phyla.</title>
        <authorList>
            <person name="Brown C.T."/>
            <person name="Hug L.A."/>
            <person name="Thomas B.C."/>
            <person name="Sharon I."/>
            <person name="Castelle C.J."/>
            <person name="Singh A."/>
            <person name="Wilkins M.J."/>
            <person name="Williams K.H."/>
            <person name="Banfield J.F."/>
        </authorList>
    </citation>
    <scope>NUCLEOTIDE SEQUENCE [LARGE SCALE GENOMIC DNA]</scope>
</reference>
<dbReference type="AlphaFoldDB" id="A0A0G1HK00"/>
<feature type="signal peptide" evidence="1">
    <location>
        <begin position="1"/>
        <end position="23"/>
    </location>
</feature>
<protein>
    <recommendedName>
        <fullName evidence="4">Lipoprotein</fullName>
    </recommendedName>
</protein>